<accession>A0A225VYG3</accession>
<evidence type="ECO:0000313" key="2">
    <source>
        <dbReference type="Proteomes" id="UP000198211"/>
    </source>
</evidence>
<name>A0A225VYG3_9STRA</name>
<dbReference type="Proteomes" id="UP000198211">
    <property type="component" value="Unassembled WGS sequence"/>
</dbReference>
<reference evidence="2" key="1">
    <citation type="submission" date="2017-03" db="EMBL/GenBank/DDBJ databases">
        <title>Phytopthora megakarya and P. palmivora, two closely related causual agents of cacao black pod achieved similar genome size and gene model numbers by different mechanisms.</title>
        <authorList>
            <person name="Ali S."/>
            <person name="Shao J."/>
            <person name="Larry D.J."/>
            <person name="Kronmiller B."/>
            <person name="Shen D."/>
            <person name="Strem M.D."/>
            <person name="Melnick R.L."/>
            <person name="Guiltinan M.J."/>
            <person name="Tyler B.M."/>
            <person name="Meinhardt L.W."/>
            <person name="Bailey B.A."/>
        </authorList>
    </citation>
    <scope>NUCLEOTIDE SEQUENCE [LARGE SCALE GENOMIC DNA]</scope>
    <source>
        <strain evidence="2">zdho120</strain>
    </source>
</reference>
<dbReference type="SUPFAM" id="SSF53098">
    <property type="entry name" value="Ribonuclease H-like"/>
    <property type="match status" value="1"/>
</dbReference>
<dbReference type="Gene3D" id="3.30.420.10">
    <property type="entry name" value="Ribonuclease H-like superfamily/Ribonuclease H"/>
    <property type="match status" value="1"/>
</dbReference>
<dbReference type="EMBL" id="NBNE01002718">
    <property type="protein sequence ID" value="OWZ09620.1"/>
    <property type="molecule type" value="Genomic_DNA"/>
</dbReference>
<dbReference type="GO" id="GO:0003676">
    <property type="term" value="F:nucleic acid binding"/>
    <property type="evidence" value="ECO:0007669"/>
    <property type="project" value="InterPro"/>
</dbReference>
<evidence type="ECO:0000313" key="1">
    <source>
        <dbReference type="EMBL" id="OWZ09620.1"/>
    </source>
</evidence>
<dbReference type="InterPro" id="IPR036397">
    <property type="entry name" value="RNaseH_sf"/>
</dbReference>
<gene>
    <name evidence="1" type="ORF">PHMEG_00017651</name>
</gene>
<dbReference type="AlphaFoldDB" id="A0A225VYG3"/>
<dbReference type="OrthoDB" id="124152at2759"/>
<organism evidence="1 2">
    <name type="scientific">Phytophthora megakarya</name>
    <dbReference type="NCBI Taxonomy" id="4795"/>
    <lineage>
        <taxon>Eukaryota</taxon>
        <taxon>Sar</taxon>
        <taxon>Stramenopiles</taxon>
        <taxon>Oomycota</taxon>
        <taxon>Peronosporomycetes</taxon>
        <taxon>Peronosporales</taxon>
        <taxon>Peronosporaceae</taxon>
        <taxon>Phytophthora</taxon>
    </lineage>
</organism>
<protein>
    <submittedName>
        <fullName evidence="1">Uncharacterized protein</fullName>
    </submittedName>
</protein>
<comment type="caution">
    <text evidence="1">The sequence shown here is derived from an EMBL/GenBank/DDBJ whole genome shotgun (WGS) entry which is preliminary data.</text>
</comment>
<sequence length="135" mass="15314">MPKFLISDAAAHFKNQLLEELCHKTQMTQSFTLIFIERLNRDIFHVLRVMPLEYKVEQAQWADLVPLIQANLNQSPVASQGNHAPPEVFIGVKAAMDTTLPDISNVVQGLRATIDGMHREVATAKEKQTERNRHN</sequence>
<keyword evidence="2" id="KW-1185">Reference proteome</keyword>
<proteinExistence type="predicted"/>
<dbReference type="InterPro" id="IPR012337">
    <property type="entry name" value="RNaseH-like_sf"/>
</dbReference>